<protein>
    <submittedName>
        <fullName evidence="3">Phosphatidylglycerophosphatase A</fullName>
    </submittedName>
</protein>
<evidence type="ECO:0000313" key="3">
    <source>
        <dbReference type="EMBL" id="PIQ88837.1"/>
    </source>
</evidence>
<dbReference type="InterPro" id="IPR036681">
    <property type="entry name" value="PgpA-like_sf"/>
</dbReference>
<gene>
    <name evidence="3" type="ORF">COV72_06060</name>
</gene>
<dbReference type="InterPro" id="IPR026037">
    <property type="entry name" value="PgpA"/>
</dbReference>
<dbReference type="CDD" id="cd06971">
    <property type="entry name" value="PgpA"/>
    <property type="match status" value="1"/>
</dbReference>
<dbReference type="GO" id="GO:0006629">
    <property type="term" value="P:lipid metabolic process"/>
    <property type="evidence" value="ECO:0007669"/>
    <property type="project" value="InterPro"/>
</dbReference>
<dbReference type="SUPFAM" id="SSF101307">
    <property type="entry name" value="YutG-like"/>
    <property type="match status" value="1"/>
</dbReference>
<reference evidence="3 4" key="1">
    <citation type="submission" date="2017-09" db="EMBL/GenBank/DDBJ databases">
        <title>Depth-based differentiation of microbial function through sediment-hosted aquifers and enrichment of novel symbionts in the deep terrestrial subsurface.</title>
        <authorList>
            <person name="Probst A.J."/>
            <person name="Ladd B."/>
            <person name="Jarett J.K."/>
            <person name="Geller-Mcgrath D.E."/>
            <person name="Sieber C.M."/>
            <person name="Emerson J.B."/>
            <person name="Anantharaman K."/>
            <person name="Thomas B.C."/>
            <person name="Malmstrom R."/>
            <person name="Stieglmeier M."/>
            <person name="Klingl A."/>
            <person name="Woyke T."/>
            <person name="Ryan C.M."/>
            <person name="Banfield J.F."/>
        </authorList>
    </citation>
    <scope>NUCLEOTIDE SEQUENCE [LARGE SCALE GENOMIC DNA]</scope>
    <source>
        <strain evidence="3">CG11_big_fil_rev_8_21_14_0_20_42_13</strain>
    </source>
</reference>
<feature type="transmembrane region" description="Helical" evidence="1">
    <location>
        <begin position="42"/>
        <end position="61"/>
    </location>
</feature>
<dbReference type="PANTHER" id="PTHR36305">
    <property type="entry name" value="PHOSPHATIDYLGLYCEROPHOSPHATASE A"/>
    <property type="match status" value="1"/>
</dbReference>
<dbReference type="AlphaFoldDB" id="A0A2H0LWU1"/>
<dbReference type="PIRSF" id="PIRSF006162">
    <property type="entry name" value="PgpA"/>
    <property type="match status" value="1"/>
</dbReference>
<evidence type="ECO:0000313" key="4">
    <source>
        <dbReference type="Proteomes" id="UP000229641"/>
    </source>
</evidence>
<name>A0A2H0LWU1_9BACT</name>
<dbReference type="GO" id="GO:0008962">
    <property type="term" value="F:phosphatidylglycerophosphatase activity"/>
    <property type="evidence" value="ECO:0007669"/>
    <property type="project" value="InterPro"/>
</dbReference>
<evidence type="ECO:0000259" key="2">
    <source>
        <dbReference type="Pfam" id="PF04608"/>
    </source>
</evidence>
<evidence type="ECO:0000256" key="1">
    <source>
        <dbReference type="SAM" id="Phobius"/>
    </source>
</evidence>
<dbReference type="Proteomes" id="UP000229641">
    <property type="component" value="Unassembled WGS sequence"/>
</dbReference>
<proteinExistence type="predicted"/>
<organism evidence="3 4">
    <name type="scientific">Candidatus Ghiorseimicrobium undicola</name>
    <dbReference type="NCBI Taxonomy" id="1974746"/>
    <lineage>
        <taxon>Bacteria</taxon>
        <taxon>Pseudomonadati</taxon>
        <taxon>Candidatus Omnitrophota</taxon>
        <taxon>Candidatus Ghiorseimicrobium</taxon>
    </lineage>
</organism>
<feature type="transmembrane region" description="Helical" evidence="1">
    <location>
        <begin position="12"/>
        <end position="35"/>
    </location>
</feature>
<sequence length="152" mass="16662">MNSKEKLIKYSAIFFGLGHLPASGTAASIVALIIYLFIRGNYLCYILATLLFLLAAFLVSGKAEKLLGKKDSSHIVLDEMAGMFIAFMFLPFKWAYVVSGFILFRFFDIVKVWPMRKVEALGGSAGVVLDDVLAALYTNVILQLLSAANILG</sequence>
<dbReference type="PANTHER" id="PTHR36305:SF1">
    <property type="entry name" value="PHOSPHATIDYLGLYCEROPHOSPHATASE A"/>
    <property type="match status" value="1"/>
</dbReference>
<feature type="transmembrane region" description="Helical" evidence="1">
    <location>
        <begin position="81"/>
        <end position="107"/>
    </location>
</feature>
<keyword evidence="1" id="KW-1133">Transmembrane helix</keyword>
<comment type="caution">
    <text evidence="3">The sequence shown here is derived from an EMBL/GenBank/DDBJ whole genome shotgun (WGS) entry which is preliminary data.</text>
</comment>
<feature type="domain" description="YutG/PgpA" evidence="2">
    <location>
        <begin position="12"/>
        <end position="145"/>
    </location>
</feature>
<dbReference type="EMBL" id="PCWA01000084">
    <property type="protein sequence ID" value="PIQ88837.1"/>
    <property type="molecule type" value="Genomic_DNA"/>
</dbReference>
<keyword evidence="1" id="KW-0812">Transmembrane</keyword>
<keyword evidence="1" id="KW-0472">Membrane</keyword>
<accession>A0A2H0LWU1</accession>
<dbReference type="Pfam" id="PF04608">
    <property type="entry name" value="PgpA"/>
    <property type="match status" value="1"/>
</dbReference>
<dbReference type="InterPro" id="IPR007686">
    <property type="entry name" value="YutG/PgpA"/>
</dbReference>